<name>G0TTT3_TRYVY</name>
<dbReference type="VEuPathDB" id="TriTrypDB:TvY486_0400290"/>
<dbReference type="SUPFAM" id="SSF50249">
    <property type="entry name" value="Nucleic acid-binding proteins"/>
    <property type="match status" value="1"/>
</dbReference>
<organism evidence="1">
    <name type="scientific">Trypanosoma vivax (strain Y486)</name>
    <dbReference type="NCBI Taxonomy" id="1055687"/>
    <lineage>
        <taxon>Eukaryota</taxon>
        <taxon>Discoba</taxon>
        <taxon>Euglenozoa</taxon>
        <taxon>Kinetoplastea</taxon>
        <taxon>Metakinetoplastina</taxon>
        <taxon>Trypanosomatida</taxon>
        <taxon>Trypanosomatidae</taxon>
        <taxon>Trypanosoma</taxon>
        <taxon>Duttonella</taxon>
    </lineage>
</organism>
<dbReference type="AlphaFoldDB" id="G0TTT3"/>
<dbReference type="OMA" id="QWPQPTL"/>
<proteinExistence type="predicted"/>
<dbReference type="EMBL" id="HE573020">
    <property type="protein sequence ID" value="CCC47365.1"/>
    <property type="molecule type" value="Genomic_DNA"/>
</dbReference>
<accession>G0TTT3</accession>
<gene>
    <name evidence="1" type="ORF">TVY486_0400290</name>
</gene>
<dbReference type="Gene3D" id="2.40.50.140">
    <property type="entry name" value="Nucleic acid-binding proteins"/>
    <property type="match status" value="1"/>
</dbReference>
<dbReference type="InterPro" id="IPR012340">
    <property type="entry name" value="NA-bd_OB-fold"/>
</dbReference>
<sequence length="578" mass="63148">MDALAVGFCEGAISYSKPEAGSGEDFFLLWPSPTLQVVDIQRYPLTVTDASVTSRFYLAMSDSASLIWLVIPPGTDIEKLVSEFQIETGHCITLREYDLLKARNGFNVVVPITINYSVAASLLIGNPVYDTSLFSLSSRALVRHPDATIRVLAFKPTETDGCPMLGIRHIFSIKGRTPEDSVVCLRMIWKGKLRKFSTGHSADRFVFGCVALDSEGDAILTECFGSAPFYDMFDAGECVQVTNVSLAHHDKPGHGVRLQISEQISTVKRSAEYQNDNFPLHPCFMFGSKAVGDAAGYVEVGDIVSVEGIVAAVFPSALVVTRRGRVEQSKLLLQDYTSPSATLEVVLWGDMSQDVRAAVGERWCFVNFVVRMFMQTLTISSMVSSAAFKMNTDTRPPHGQRFESVPLNYTPPPPAASNETETEFLHVVFDLEEAAESLPVLAKVQRVELPVMYSACVECSGEVLDAARGCQVHGSASVEDRFVVRVELSDGLCALTAVGFSSVGEALFGMDAALFLQCRRESPNFERDVATNMVGLPFIFWLGRLPGGAVHIIKCQHLSMAHSAAAMLGAVEQVMERY</sequence>
<reference evidence="1" key="1">
    <citation type="journal article" date="2012" name="Proc. Natl. Acad. Sci. U.S.A.">
        <title>Antigenic diversity is generated by distinct evolutionary mechanisms in African trypanosome species.</title>
        <authorList>
            <person name="Jackson A.P."/>
            <person name="Berry A."/>
            <person name="Aslett M."/>
            <person name="Allison H.C."/>
            <person name="Burton P."/>
            <person name="Vavrova-Anderson J."/>
            <person name="Brown R."/>
            <person name="Browne H."/>
            <person name="Corton N."/>
            <person name="Hauser H."/>
            <person name="Gamble J."/>
            <person name="Gilderthorp R."/>
            <person name="Marcello L."/>
            <person name="McQuillan J."/>
            <person name="Otto T.D."/>
            <person name="Quail M.A."/>
            <person name="Sanders M.J."/>
            <person name="van Tonder A."/>
            <person name="Ginger M.L."/>
            <person name="Field M.C."/>
            <person name="Barry J.D."/>
            <person name="Hertz-Fowler C."/>
            <person name="Berriman M."/>
        </authorList>
    </citation>
    <scope>NUCLEOTIDE SEQUENCE</scope>
    <source>
        <strain evidence="1">Y486</strain>
    </source>
</reference>
<protein>
    <submittedName>
        <fullName evidence="1">Uncharacterized protein</fullName>
    </submittedName>
</protein>
<evidence type="ECO:0000313" key="1">
    <source>
        <dbReference type="EMBL" id="CCC47365.1"/>
    </source>
</evidence>